<organism evidence="2 3">
    <name type="scientific">Actinidia rufa</name>
    <dbReference type="NCBI Taxonomy" id="165716"/>
    <lineage>
        <taxon>Eukaryota</taxon>
        <taxon>Viridiplantae</taxon>
        <taxon>Streptophyta</taxon>
        <taxon>Embryophyta</taxon>
        <taxon>Tracheophyta</taxon>
        <taxon>Spermatophyta</taxon>
        <taxon>Magnoliopsida</taxon>
        <taxon>eudicotyledons</taxon>
        <taxon>Gunneridae</taxon>
        <taxon>Pentapetalae</taxon>
        <taxon>asterids</taxon>
        <taxon>Ericales</taxon>
        <taxon>Actinidiaceae</taxon>
        <taxon>Actinidia</taxon>
    </lineage>
</organism>
<evidence type="ECO:0000313" key="2">
    <source>
        <dbReference type="EMBL" id="GFY85232.1"/>
    </source>
</evidence>
<feature type="compositionally biased region" description="Basic and acidic residues" evidence="1">
    <location>
        <begin position="32"/>
        <end position="42"/>
    </location>
</feature>
<feature type="compositionally biased region" description="Low complexity" evidence="1">
    <location>
        <begin position="180"/>
        <end position="189"/>
    </location>
</feature>
<dbReference type="Proteomes" id="UP000585474">
    <property type="component" value="Unassembled WGS sequence"/>
</dbReference>
<feature type="compositionally biased region" description="Basic and acidic residues" evidence="1">
    <location>
        <begin position="146"/>
        <end position="159"/>
    </location>
</feature>
<proteinExistence type="predicted"/>
<evidence type="ECO:0000313" key="3">
    <source>
        <dbReference type="Proteomes" id="UP000585474"/>
    </source>
</evidence>
<protein>
    <submittedName>
        <fullName evidence="2">Uncharacterized protein</fullName>
    </submittedName>
</protein>
<gene>
    <name evidence="2" type="ORF">Acr_03g0020060</name>
</gene>
<feature type="compositionally biased region" description="Basic and acidic residues" evidence="1">
    <location>
        <begin position="112"/>
        <end position="139"/>
    </location>
</feature>
<reference evidence="2 3" key="1">
    <citation type="submission" date="2019-07" db="EMBL/GenBank/DDBJ databases">
        <title>De Novo Assembly of kiwifruit Actinidia rufa.</title>
        <authorList>
            <person name="Sugita-Konishi S."/>
            <person name="Sato K."/>
            <person name="Mori E."/>
            <person name="Abe Y."/>
            <person name="Kisaki G."/>
            <person name="Hamano K."/>
            <person name="Suezawa K."/>
            <person name="Otani M."/>
            <person name="Fukuda T."/>
            <person name="Manabe T."/>
            <person name="Gomi K."/>
            <person name="Tabuchi M."/>
            <person name="Akimitsu K."/>
            <person name="Kataoka I."/>
        </authorList>
    </citation>
    <scope>NUCLEOTIDE SEQUENCE [LARGE SCALE GENOMIC DNA]</scope>
    <source>
        <strain evidence="3">cv. Fuchu</strain>
    </source>
</reference>
<comment type="caution">
    <text evidence="2">The sequence shown here is derived from an EMBL/GenBank/DDBJ whole genome shotgun (WGS) entry which is preliminary data.</text>
</comment>
<name>A0A7J0EFU5_9ERIC</name>
<keyword evidence="3" id="KW-1185">Reference proteome</keyword>
<sequence>MGCGKSKLAVATENTIAKTKSKESSEVSTQKENVETIPDKVINDTNVAVEKEKDEGEKESKNVDSKDNVQESEGTKEETLGGVIEETKNENNDNVDSKGGDDEKDANEVEEEKGSVEEAKIDSNAAEEEKGSIEEPKTETEDDFAEPMKDDVEGEKEPELAAVEPEAPTTTNEEEKTPEAPEGPTTTTTDAEEEKTSEAN</sequence>
<dbReference type="AlphaFoldDB" id="A0A7J0EFU5"/>
<dbReference type="EMBL" id="BJWL01000003">
    <property type="protein sequence ID" value="GFY85232.1"/>
    <property type="molecule type" value="Genomic_DNA"/>
</dbReference>
<accession>A0A7J0EFU5</accession>
<feature type="region of interest" description="Disordered" evidence="1">
    <location>
        <begin position="16"/>
        <end position="200"/>
    </location>
</feature>
<feature type="compositionally biased region" description="Acidic residues" evidence="1">
    <location>
        <begin position="102"/>
        <end position="111"/>
    </location>
</feature>
<feature type="compositionally biased region" description="Low complexity" evidence="1">
    <location>
        <begin position="160"/>
        <end position="171"/>
    </location>
</feature>
<dbReference type="OrthoDB" id="776378at2759"/>
<evidence type="ECO:0000256" key="1">
    <source>
        <dbReference type="SAM" id="MobiDB-lite"/>
    </source>
</evidence>
<feature type="compositionally biased region" description="Basic and acidic residues" evidence="1">
    <location>
        <begin position="49"/>
        <end position="101"/>
    </location>
</feature>